<dbReference type="PROSITE" id="PS51257">
    <property type="entry name" value="PROKAR_LIPOPROTEIN"/>
    <property type="match status" value="1"/>
</dbReference>
<keyword evidence="2" id="KW-0677">Repeat</keyword>
<dbReference type="AlphaFoldDB" id="A0A382G2J8"/>
<dbReference type="PANTHER" id="PTHR48056:SF29">
    <property type="entry name" value="RECEPTOR-LIKE PROTEIN KINASE HSL1"/>
    <property type="match status" value="1"/>
</dbReference>
<dbReference type="EMBL" id="UINC01052891">
    <property type="protein sequence ID" value="SVB68747.1"/>
    <property type="molecule type" value="Genomic_DNA"/>
</dbReference>
<proteinExistence type="predicted"/>
<keyword evidence="1" id="KW-0433">Leucine-rich repeat</keyword>
<accession>A0A382G2J8</accession>
<organism evidence="3">
    <name type="scientific">marine metagenome</name>
    <dbReference type="NCBI Taxonomy" id="408172"/>
    <lineage>
        <taxon>unclassified sequences</taxon>
        <taxon>metagenomes</taxon>
        <taxon>ecological metagenomes</taxon>
    </lineage>
</organism>
<sequence length="284" mass="31275">MKKLIILIPFLFFSCDGLQNEPDCAGILGGNSVCGCMDNSAVNHEPNAVYDDSSCAYAIVRMLWESSGSEETYFEIHKENFQFVITVVKFDGDSVNVVGYVGQSELEIYSTLNGIFTGYYNLTDFLTPPGGAPTGLSTTITLVYETGLTQSYDSTFPDDPIDDIYDFVGINANGWCSENYYSIENVCFYEGDMELLQELVGNFAPSVLVTMEEPEWENGRLVNFHCQGCILENTLPDSLGNLTELRELLISNTLLTGGLPGSLFSLEHLEVLVLSSNQLNSTIP</sequence>
<dbReference type="InterPro" id="IPR050647">
    <property type="entry name" value="Plant_LRR-RLKs"/>
</dbReference>
<gene>
    <name evidence="3" type="ORF">METZ01_LOCUS221601</name>
</gene>
<dbReference type="InterPro" id="IPR032675">
    <property type="entry name" value="LRR_dom_sf"/>
</dbReference>
<dbReference type="SUPFAM" id="SSF52058">
    <property type="entry name" value="L domain-like"/>
    <property type="match status" value="1"/>
</dbReference>
<dbReference type="PANTHER" id="PTHR48056">
    <property type="entry name" value="LRR RECEPTOR-LIKE SERINE/THREONINE-PROTEIN KINASE-RELATED"/>
    <property type="match status" value="1"/>
</dbReference>
<evidence type="ECO:0000256" key="1">
    <source>
        <dbReference type="ARBA" id="ARBA00022614"/>
    </source>
</evidence>
<evidence type="ECO:0000256" key="2">
    <source>
        <dbReference type="ARBA" id="ARBA00022737"/>
    </source>
</evidence>
<evidence type="ECO:0000313" key="3">
    <source>
        <dbReference type="EMBL" id="SVB68747.1"/>
    </source>
</evidence>
<feature type="non-terminal residue" evidence="3">
    <location>
        <position position="284"/>
    </location>
</feature>
<name>A0A382G2J8_9ZZZZ</name>
<dbReference type="GO" id="GO:0033612">
    <property type="term" value="F:receptor serine/threonine kinase binding"/>
    <property type="evidence" value="ECO:0007669"/>
    <property type="project" value="TreeGrafter"/>
</dbReference>
<dbReference type="Gene3D" id="3.80.10.10">
    <property type="entry name" value="Ribonuclease Inhibitor"/>
    <property type="match status" value="1"/>
</dbReference>
<protein>
    <submittedName>
        <fullName evidence="3">Uncharacterized protein</fullName>
    </submittedName>
</protein>
<reference evidence="3" key="1">
    <citation type="submission" date="2018-05" db="EMBL/GenBank/DDBJ databases">
        <authorList>
            <person name="Lanie J.A."/>
            <person name="Ng W.-L."/>
            <person name="Kazmierczak K.M."/>
            <person name="Andrzejewski T.M."/>
            <person name="Davidsen T.M."/>
            <person name="Wayne K.J."/>
            <person name="Tettelin H."/>
            <person name="Glass J.I."/>
            <person name="Rusch D."/>
            <person name="Podicherti R."/>
            <person name="Tsui H.-C.T."/>
            <person name="Winkler M.E."/>
        </authorList>
    </citation>
    <scope>NUCLEOTIDE SEQUENCE</scope>
</reference>